<dbReference type="PANTHER" id="PTHR22642">
    <property type="entry name" value="IMIDAZOLONEPROPIONASE"/>
    <property type="match status" value="1"/>
</dbReference>
<dbReference type="SUPFAM" id="SSF51338">
    <property type="entry name" value="Composite domain of metallo-dependent hydrolases"/>
    <property type="match status" value="1"/>
</dbReference>
<dbReference type="InterPro" id="IPR032466">
    <property type="entry name" value="Metal_Hydrolase"/>
</dbReference>
<dbReference type="Gene3D" id="3.10.310.70">
    <property type="match status" value="1"/>
</dbReference>
<dbReference type="Gene3D" id="2.30.40.10">
    <property type="entry name" value="Urease, subunit C, domain 1"/>
    <property type="match status" value="1"/>
</dbReference>
<evidence type="ECO:0000313" key="2">
    <source>
        <dbReference type="EMBL" id="TKJ43501.1"/>
    </source>
</evidence>
<dbReference type="GO" id="GO:0016810">
    <property type="term" value="F:hydrolase activity, acting on carbon-nitrogen (but not peptide) bonds"/>
    <property type="evidence" value="ECO:0007669"/>
    <property type="project" value="InterPro"/>
</dbReference>
<dbReference type="Proteomes" id="UP000317778">
    <property type="component" value="Unassembled WGS sequence"/>
</dbReference>
<dbReference type="EMBL" id="NJBO01000004">
    <property type="protein sequence ID" value="TKJ43501.1"/>
    <property type="molecule type" value="Genomic_DNA"/>
</dbReference>
<organism evidence="2 3">
    <name type="scientific">candidate division TA06 bacterium B3_TA06</name>
    <dbReference type="NCBI Taxonomy" id="2012487"/>
    <lineage>
        <taxon>Bacteria</taxon>
        <taxon>Bacteria division TA06</taxon>
    </lineage>
</organism>
<evidence type="ECO:0000313" key="3">
    <source>
        <dbReference type="Proteomes" id="UP000317778"/>
    </source>
</evidence>
<accession>A0A532V8H4</accession>
<dbReference type="InterPro" id="IPR033932">
    <property type="entry name" value="YtcJ-like"/>
</dbReference>
<dbReference type="PANTHER" id="PTHR22642:SF22">
    <property type="entry name" value="EXOENZYMES REGULATORY PROTEIN AEPA"/>
    <property type="match status" value="1"/>
</dbReference>
<protein>
    <recommendedName>
        <fullName evidence="1">Amidohydrolase 3 domain-containing protein</fullName>
    </recommendedName>
</protein>
<feature type="domain" description="Amidohydrolase 3" evidence="1">
    <location>
        <begin position="44"/>
        <end position="466"/>
    </location>
</feature>
<dbReference type="InterPro" id="IPR013108">
    <property type="entry name" value="Amidohydro_3"/>
</dbReference>
<proteinExistence type="predicted"/>
<dbReference type="SUPFAM" id="SSF51556">
    <property type="entry name" value="Metallo-dependent hydrolases"/>
    <property type="match status" value="1"/>
</dbReference>
<evidence type="ECO:0000259" key="1">
    <source>
        <dbReference type="Pfam" id="PF07969"/>
    </source>
</evidence>
<dbReference type="AlphaFoldDB" id="A0A532V8H4"/>
<dbReference type="InterPro" id="IPR011059">
    <property type="entry name" value="Metal-dep_hydrolase_composite"/>
</dbReference>
<dbReference type="Gene3D" id="3.20.20.140">
    <property type="entry name" value="Metal-dependent hydrolases"/>
    <property type="match status" value="1"/>
</dbReference>
<sequence length="486" mass="53932">MILFKDALIHSPPRKSLRADLLVEGSRIARIGRVESSADAGTYENKVLLPGYIDSHIHLLEYGYSLVFLDLREIRSREEFFPSLSSYLPTARKLGFLYAFNLAPERLKETDWEPLTSDLDKISKDVPILIRREDGHSVYLNKAARRWLLYDQPIEHANDHLTGRFNELAVERMQERIPRDVRIEAFIKAGADLLAKGVTAAAVMIGDEASLGDVEIIRSTGARLGIEAALFPQNRDVGKICDLELSRLGGCILIDGSFGSRTAALREPYSDAPGNHGILYFSQKELDALVHCAEDAGLQMTFHAIGDEAIGQLLSAYQKVIEPGNPRRHRIEHAELLPPDLIERAAKLGVILGVQPMFEAIWGQEGGMYAERLGDRLRWTNPYRSILDAGIRIAAGSDAPITAPDPAEGIKAFLSHPIVEERITPEEAVAAYTYHGVYAMHLEDRIGSVKEGMQADLLVFDEDPFVSLNFHPQAVIRRGKLVAGSI</sequence>
<comment type="caution">
    <text evidence="2">The sequence shown here is derived from an EMBL/GenBank/DDBJ whole genome shotgun (WGS) entry which is preliminary data.</text>
</comment>
<dbReference type="CDD" id="cd01300">
    <property type="entry name" value="YtcJ_like"/>
    <property type="match status" value="1"/>
</dbReference>
<gene>
    <name evidence="2" type="ORF">CEE36_03980</name>
</gene>
<reference evidence="2 3" key="1">
    <citation type="submission" date="2017-06" db="EMBL/GenBank/DDBJ databases">
        <title>Novel microbial phyla capable of carbon fixation and sulfur reduction in deep-sea sediments.</title>
        <authorList>
            <person name="Huang J."/>
            <person name="Baker B."/>
            <person name="Wang Y."/>
        </authorList>
    </citation>
    <scope>NUCLEOTIDE SEQUENCE [LARGE SCALE GENOMIC DNA]</scope>
    <source>
        <strain evidence="2">B3_TA06</strain>
    </source>
</reference>
<dbReference type="Pfam" id="PF07969">
    <property type="entry name" value="Amidohydro_3"/>
    <property type="match status" value="1"/>
</dbReference>
<name>A0A532V8H4_UNCT6</name>